<dbReference type="EMBL" id="RAWX01000001">
    <property type="protein sequence ID" value="RKJ91912.1"/>
    <property type="molecule type" value="Genomic_DNA"/>
</dbReference>
<evidence type="ECO:0000313" key="17">
    <source>
        <dbReference type="EMBL" id="RKJ91912.1"/>
    </source>
</evidence>
<evidence type="ECO:0000313" key="21">
    <source>
        <dbReference type="Proteomes" id="UP000076809"/>
    </source>
</evidence>
<dbReference type="GO" id="GO:0005737">
    <property type="term" value="C:cytoplasm"/>
    <property type="evidence" value="ECO:0007669"/>
    <property type="project" value="UniProtKB-SubCell"/>
</dbReference>
<evidence type="ECO:0000313" key="19">
    <source>
        <dbReference type="EMBL" id="TND54553.1"/>
    </source>
</evidence>
<reference evidence="16" key="7">
    <citation type="submission" date="2022-08" db="EMBL/GenBank/DDBJ databases">
        <title>A global survey of hypervirulent Aeromonas hydrophila identified this emerging pathogen in farmed fish in the lower Mekong River basin.</title>
        <authorList>
            <person name="Xu T."/>
            <person name="Rasmussen-Ivey C.R."/>
            <person name="Moen F.S."/>
            <person name="Fernandez Bravo A."/>
            <person name="Lamy B."/>
            <person name="Beaz-Hidalgo R."/>
            <person name="Khan C.D."/>
            <person name="Castro Escarpulli G."/>
            <person name="Yasin I.S.M."/>
            <person name="Figueras M.J."/>
            <person name="Azzam Sayuti M."/>
            <person name="Karim M.M."/>
            <person name="Alam K.M."/>
            <person name="Le T.T.T."/>
            <person name="Thao N.H.P."/>
            <person name="Addo S."/>
            <person name="Duodu S."/>
            <person name="Ali S."/>
            <person name="Mey S."/>
            <person name="Somony T."/>
            <person name="Liles M.R."/>
        </authorList>
    </citation>
    <scope>NUCLEOTIDE SEQUENCE</scope>
    <source>
        <strain evidence="16">0.14</strain>
    </source>
</reference>
<evidence type="ECO:0000256" key="13">
    <source>
        <dbReference type="RuleBase" id="RU003914"/>
    </source>
</evidence>
<dbReference type="InterPro" id="IPR046357">
    <property type="entry name" value="PPIase_dom_sf"/>
</dbReference>
<dbReference type="GO" id="GO:0015031">
    <property type="term" value="P:protein transport"/>
    <property type="evidence" value="ECO:0007669"/>
    <property type="project" value="UniProtKB-UniRule"/>
</dbReference>
<feature type="domain" description="PPIase FKBP-type" evidence="14">
    <location>
        <begin position="161"/>
        <end position="246"/>
    </location>
</feature>
<dbReference type="HAMAP" id="MF_00303">
    <property type="entry name" value="Trigger_factor_Tig"/>
    <property type="match status" value="1"/>
</dbReference>
<reference evidence="19" key="5">
    <citation type="journal article" date="2019" name="PLoS ONE">
        <title>Identification and characterization of putative Aeromonas spp. T3SS effectors.</title>
        <authorList>
            <person name="Rangel L.T."/>
            <person name="Marden J."/>
            <person name="Colston S."/>
            <person name="Setubal J.C."/>
            <person name="Graf J."/>
            <person name="Gogarten J.P."/>
        </authorList>
    </citation>
    <scope>NUCLEOTIDE SEQUENCE</scope>
    <source>
        <strain evidence="19">BAQ071013-135</strain>
    </source>
</reference>
<dbReference type="GO" id="GO:0044183">
    <property type="term" value="F:protein folding chaperone"/>
    <property type="evidence" value="ECO:0007669"/>
    <property type="project" value="TreeGrafter"/>
</dbReference>
<dbReference type="InterPro" id="IPR027304">
    <property type="entry name" value="Trigger_fact/SurA_dom_sf"/>
</dbReference>
<evidence type="ECO:0000256" key="8">
    <source>
        <dbReference type="ARBA" id="ARBA00023235"/>
    </source>
</evidence>
<evidence type="ECO:0000313" key="15">
    <source>
        <dbReference type="EMBL" id="ANB51729.1"/>
    </source>
</evidence>
<organism evidence="18 23">
    <name type="scientific">Aeromonas veronii</name>
    <dbReference type="NCBI Taxonomy" id="654"/>
    <lineage>
        <taxon>Bacteria</taxon>
        <taxon>Pseudomonadati</taxon>
        <taxon>Pseudomonadota</taxon>
        <taxon>Gammaproteobacteria</taxon>
        <taxon>Aeromonadales</taxon>
        <taxon>Aeromonadaceae</taxon>
        <taxon>Aeromonas</taxon>
    </lineage>
</organism>
<evidence type="ECO:0000313" key="20">
    <source>
        <dbReference type="EMBL" id="TYD47489.1"/>
    </source>
</evidence>
<evidence type="ECO:0000313" key="18">
    <source>
        <dbReference type="EMBL" id="THJ42553.1"/>
    </source>
</evidence>
<dbReference type="InterPro" id="IPR037041">
    <property type="entry name" value="Trigger_fac_C_sf"/>
</dbReference>
<protein>
    <recommendedName>
        <fullName evidence="4 11">Trigger factor</fullName>
        <shortName evidence="11">TF</shortName>
        <ecNumber evidence="3 11">5.2.1.8</ecNumber>
    </recommendedName>
    <alternativeName>
        <fullName evidence="10 11">PPIase</fullName>
    </alternativeName>
</protein>
<keyword evidence="9 11" id="KW-0131">Cell cycle</keyword>
<dbReference type="SUPFAM" id="SSF54534">
    <property type="entry name" value="FKBP-like"/>
    <property type="match status" value="1"/>
</dbReference>
<dbReference type="EMBL" id="PDXJ01000010">
    <property type="protein sequence ID" value="TND54553.1"/>
    <property type="molecule type" value="Genomic_DNA"/>
</dbReference>
<accession>A0A0T6T6Z7</accession>
<dbReference type="Proteomes" id="UP000281725">
    <property type="component" value="Unassembled WGS sequence"/>
</dbReference>
<evidence type="ECO:0000256" key="6">
    <source>
        <dbReference type="ARBA" id="ARBA00023110"/>
    </source>
</evidence>
<dbReference type="GO" id="GO:0043022">
    <property type="term" value="F:ribosome binding"/>
    <property type="evidence" value="ECO:0007669"/>
    <property type="project" value="TreeGrafter"/>
</dbReference>
<sequence>MQVSVETTQGLERRLTITVPAATVDAAVRKELNGLAKTRRIDGFRPGKAPVAIIKKMFGAMAHARVADEMMQSNFIKAIIENKLSPAGAPTMDPKEIKEGQDFEFTATFEVYPEFEVAGLETIKVEKPVATVKDEDLANMIDTLRKQHATWADADVAAANGMRVTMDFVGSIDGEEFDGGKAEGFNLVLGAGRMIPGFEDAILGKKAGDEFTIEVTFPADYHAENLKGKEAKFASKLIKVEEQILPELTEEFVKRFGIESGSVEELKAEVRKNMERELAQALKNSVKEQVLNGLVEANQIDLPKAAVAQEIDALRQQALQRFGGFQGGNAPELPAELFQAQAERRVRVGLLLGDVIRTNEIKADDARVNSIIESMATAYEDPKEVIEYYQKNEQMLNGVRNLAVEDQAIDLILSKAQVTEKEVAFDEVINKSGAAA</sequence>
<dbReference type="SUPFAM" id="SSF109998">
    <property type="entry name" value="Triger factor/SurA peptide-binding domain-like"/>
    <property type="match status" value="1"/>
</dbReference>
<dbReference type="Proteomes" id="UP000323129">
    <property type="component" value="Unassembled WGS sequence"/>
</dbReference>
<dbReference type="Pfam" id="PF00254">
    <property type="entry name" value="FKBP_C"/>
    <property type="match status" value="1"/>
</dbReference>
<dbReference type="EMBL" id="NQMC01000007">
    <property type="protein sequence ID" value="TYD47489.1"/>
    <property type="molecule type" value="Genomic_DNA"/>
</dbReference>
<keyword evidence="24" id="KW-1185">Reference proteome</keyword>
<dbReference type="InterPro" id="IPR001179">
    <property type="entry name" value="PPIase_FKBP_dom"/>
</dbReference>
<comment type="domain">
    <text evidence="11">Consists of 3 domains; the N-terminus binds the ribosome, the middle domain has PPIase activity, while the C-terminus has intrinsic chaperone activity on its own.</text>
</comment>
<dbReference type="PANTHER" id="PTHR30560:SF3">
    <property type="entry name" value="TRIGGER FACTOR-LIKE PROTEIN TIG, CHLOROPLASTIC"/>
    <property type="match status" value="1"/>
</dbReference>
<comment type="similarity">
    <text evidence="2 11 13">Belongs to the FKBP-type PPIase family. Tig subfamily.</text>
</comment>
<dbReference type="RefSeq" id="WP_005345092.1">
    <property type="nucleotide sequence ID" value="NZ_AP022281.1"/>
</dbReference>
<keyword evidence="8 11" id="KW-0413">Isomerase</keyword>
<reference evidence="19" key="3">
    <citation type="submission" date="2017-10" db="EMBL/GenBank/DDBJ databases">
        <authorList>
            <person name="Colston S.M."/>
            <person name="Graf J."/>
        </authorList>
    </citation>
    <scope>NUCLEOTIDE SEQUENCE</scope>
    <source>
        <strain evidence="19">BAQ071013-135</strain>
    </source>
</reference>
<reference evidence="20 24" key="2">
    <citation type="submission" date="2017-08" db="EMBL/GenBank/DDBJ databases">
        <title>Aeromonas veronii bv sobria strain NS22 whole genome sequencing.</title>
        <authorList>
            <person name="Katharios P."/>
            <person name="Ha V.Q."/>
            <person name="Smyrli M."/>
        </authorList>
    </citation>
    <scope>NUCLEOTIDE SEQUENCE [LARGE SCALE GENOMIC DNA]</scope>
    <source>
        <strain evidence="20 24">NS22</strain>
    </source>
</reference>
<dbReference type="Pfam" id="PF05698">
    <property type="entry name" value="Trigger_C"/>
    <property type="match status" value="1"/>
</dbReference>
<evidence type="ECO:0000259" key="14">
    <source>
        <dbReference type="PROSITE" id="PS50059"/>
    </source>
</evidence>
<dbReference type="NCBIfam" id="TIGR00115">
    <property type="entry name" value="tig"/>
    <property type="match status" value="1"/>
</dbReference>
<evidence type="ECO:0000256" key="1">
    <source>
        <dbReference type="ARBA" id="ARBA00000971"/>
    </source>
</evidence>
<keyword evidence="11" id="KW-0963">Cytoplasm</keyword>
<dbReference type="Gene3D" id="3.30.70.1050">
    <property type="entry name" value="Trigger factor ribosome-binding domain"/>
    <property type="match status" value="1"/>
</dbReference>
<dbReference type="AlphaFoldDB" id="A0A0T6T6Z7"/>
<evidence type="ECO:0000313" key="24">
    <source>
        <dbReference type="Proteomes" id="UP000323129"/>
    </source>
</evidence>
<dbReference type="SUPFAM" id="SSF102735">
    <property type="entry name" value="Trigger factor ribosome-binding domain"/>
    <property type="match status" value="1"/>
</dbReference>
<dbReference type="Proteomes" id="UP000796104">
    <property type="component" value="Unassembled WGS sequence"/>
</dbReference>
<dbReference type="PIRSF" id="PIRSF003095">
    <property type="entry name" value="Trigger_factor"/>
    <property type="match status" value="1"/>
</dbReference>
<dbReference type="Proteomes" id="UP000076809">
    <property type="component" value="Chromosome"/>
</dbReference>
<evidence type="ECO:0000256" key="12">
    <source>
        <dbReference type="PROSITE-ProRule" id="PRU00277"/>
    </source>
</evidence>
<dbReference type="InterPro" id="IPR036611">
    <property type="entry name" value="Trigger_fac_ribosome-bd_sf"/>
</dbReference>
<dbReference type="EMBL" id="JANLFC010000052">
    <property type="protein sequence ID" value="MCR4449917.1"/>
    <property type="molecule type" value="Genomic_DNA"/>
</dbReference>
<evidence type="ECO:0000256" key="4">
    <source>
        <dbReference type="ARBA" id="ARBA00016902"/>
    </source>
</evidence>
<dbReference type="KEGG" id="avo:AMS64_10855"/>
<comment type="catalytic activity">
    <reaction evidence="1 11 12">
        <text>[protein]-peptidylproline (omega=180) = [protein]-peptidylproline (omega=0)</text>
        <dbReference type="Rhea" id="RHEA:16237"/>
        <dbReference type="Rhea" id="RHEA-COMP:10747"/>
        <dbReference type="Rhea" id="RHEA-COMP:10748"/>
        <dbReference type="ChEBI" id="CHEBI:83833"/>
        <dbReference type="ChEBI" id="CHEBI:83834"/>
        <dbReference type="EC" id="5.2.1.8"/>
    </reaction>
</comment>
<dbReference type="Proteomes" id="UP001204061">
    <property type="component" value="Unassembled WGS sequence"/>
</dbReference>
<comment type="function">
    <text evidence="11">Involved in protein export. Acts as a chaperone by maintaining the newly synthesized protein in an open conformation. Functions as a peptidyl-prolyl cis-trans isomerase.</text>
</comment>
<reference evidence="18 23" key="6">
    <citation type="submission" date="2019-04" db="EMBL/GenBank/DDBJ databases">
        <title>Comparative genomics of Aeromonas veronii strains pathogenic to fish.</title>
        <authorList>
            <person name="Cascarano M.C."/>
            <person name="Smyrli M."/>
            <person name="Katharios P."/>
        </authorList>
    </citation>
    <scope>NUCLEOTIDE SEQUENCE [LARGE SCALE GENOMIC DNA]</scope>
    <source>
        <strain evidence="18 23">XU1</strain>
    </source>
</reference>
<keyword evidence="7 11" id="KW-0143">Chaperone</keyword>
<name>A0A0T6T6Z7_AERVE</name>
<reference evidence="15 21" key="1">
    <citation type="journal article" date="2016" name="J. Clin. Microbiol.">
        <title>Detection and Whole-Genome Sequencing of Carbapenemase-Producing Aeromonas hydrophila Isolates from Routine Perirectal Surveillance Culture.</title>
        <authorList>
            <person name="Hughes H.Y."/>
            <person name="Conlan S.P."/>
            <person name="Lau A.F."/>
            <person name="Dekker J.P."/>
            <person name="Michelin A.V."/>
            <person name="Youn J.H."/>
            <person name="Henderson D.K."/>
            <person name="Frank K.M."/>
            <person name="Segre J.A."/>
            <person name="Palmore T.N."/>
        </authorList>
    </citation>
    <scope>NUCLEOTIDE SEQUENCE [LARGE SCALE GENOMIC DNA]</scope>
    <source>
        <strain evidence="15 21">AVNIH1</strain>
    </source>
</reference>
<dbReference type="GO" id="GO:0051083">
    <property type="term" value="P:'de novo' cotranslational protein folding"/>
    <property type="evidence" value="ECO:0007669"/>
    <property type="project" value="TreeGrafter"/>
</dbReference>
<dbReference type="GO" id="GO:0003755">
    <property type="term" value="F:peptidyl-prolyl cis-trans isomerase activity"/>
    <property type="evidence" value="ECO:0007669"/>
    <property type="project" value="UniProtKB-UniRule"/>
</dbReference>
<dbReference type="Gene3D" id="3.10.50.40">
    <property type="match status" value="1"/>
</dbReference>
<dbReference type="Gene3D" id="1.10.3120.10">
    <property type="entry name" value="Trigger factor, C-terminal domain"/>
    <property type="match status" value="1"/>
</dbReference>
<keyword evidence="6 11" id="KW-0697">Rotamase</keyword>
<keyword evidence="5 11" id="KW-0132">Cell division</keyword>
<dbReference type="PANTHER" id="PTHR30560">
    <property type="entry name" value="TRIGGER FACTOR CHAPERONE AND PEPTIDYL-PROLYL CIS/TRANS ISOMERASE"/>
    <property type="match status" value="1"/>
</dbReference>
<evidence type="ECO:0000256" key="9">
    <source>
        <dbReference type="ARBA" id="ARBA00023306"/>
    </source>
</evidence>
<dbReference type="PROSITE" id="PS50059">
    <property type="entry name" value="FKBP_PPIASE"/>
    <property type="match status" value="1"/>
</dbReference>
<dbReference type="EC" id="5.2.1.8" evidence="3 11"/>
<evidence type="ECO:0000313" key="22">
    <source>
        <dbReference type="Proteomes" id="UP000281725"/>
    </source>
</evidence>
<proteinExistence type="inferred from homology"/>
<dbReference type="STRING" id="654.AMS64_10855"/>
<comment type="subcellular location">
    <subcellularLocation>
        <location evidence="11">Cytoplasm</location>
    </subcellularLocation>
    <text evidence="11">About half TF is bound to the ribosome near the polypeptide exit tunnel while the other half is free in the cytoplasm.</text>
</comment>
<evidence type="ECO:0000256" key="3">
    <source>
        <dbReference type="ARBA" id="ARBA00013194"/>
    </source>
</evidence>
<dbReference type="GO" id="GO:0051301">
    <property type="term" value="P:cell division"/>
    <property type="evidence" value="ECO:0007669"/>
    <property type="project" value="UniProtKB-KW"/>
</dbReference>
<accession>A0A318DBS7</accession>
<dbReference type="GO" id="GO:0043335">
    <property type="term" value="P:protein unfolding"/>
    <property type="evidence" value="ECO:0007669"/>
    <property type="project" value="TreeGrafter"/>
</dbReference>
<dbReference type="OMA" id="KGIKTQF"/>
<dbReference type="Pfam" id="PF05697">
    <property type="entry name" value="Trigger_N"/>
    <property type="match status" value="1"/>
</dbReference>
<dbReference type="Proteomes" id="UP000309618">
    <property type="component" value="Unassembled WGS sequence"/>
</dbReference>
<dbReference type="EMBL" id="SSUX01000013">
    <property type="protein sequence ID" value="THJ42553.1"/>
    <property type="molecule type" value="Genomic_DNA"/>
</dbReference>
<evidence type="ECO:0000256" key="11">
    <source>
        <dbReference type="HAMAP-Rule" id="MF_00303"/>
    </source>
</evidence>
<gene>
    <name evidence="11 16" type="primary">tig</name>
    <name evidence="19" type="ORF">CF123_08795</name>
    <name evidence="20" type="ORF">CJF24_03930</name>
    <name evidence="17" type="ORF">D6R50_04865</name>
    <name evidence="18" type="ORF">E8Q35_16845</name>
    <name evidence="16" type="ORF">NS965_16145</name>
    <name evidence="15" type="ORF">WM43_03120</name>
</gene>
<evidence type="ECO:0000313" key="16">
    <source>
        <dbReference type="EMBL" id="MCR4449917.1"/>
    </source>
</evidence>
<evidence type="ECO:0000256" key="7">
    <source>
        <dbReference type="ARBA" id="ARBA00023186"/>
    </source>
</evidence>
<dbReference type="InterPro" id="IPR008880">
    <property type="entry name" value="Trigger_fac_C"/>
</dbReference>
<reference evidence="17 22" key="4">
    <citation type="submission" date="2018-09" db="EMBL/GenBank/DDBJ databases">
        <title>Genome sequencing of Aeromonas veronii MS-17-88.</title>
        <authorList>
            <person name="Tekedar H.C."/>
            <person name="Arick M.A."/>
            <person name="Hsu C.-Y."/>
            <person name="Thrash A."/>
            <person name="Karsi A."/>
            <person name="Lawrence M.L."/>
            <person name="Abdelhamed H."/>
        </authorList>
    </citation>
    <scope>NUCLEOTIDE SEQUENCE [LARGE SCALE GENOMIC DNA]</scope>
    <source>
        <strain evidence="17 22">MS 17-88</strain>
    </source>
</reference>
<dbReference type="eggNOG" id="COG0544">
    <property type="taxonomic scope" value="Bacteria"/>
</dbReference>
<dbReference type="InterPro" id="IPR005215">
    <property type="entry name" value="Trig_fac"/>
</dbReference>
<evidence type="ECO:0000256" key="10">
    <source>
        <dbReference type="ARBA" id="ARBA00029986"/>
    </source>
</evidence>
<evidence type="ECO:0000313" key="23">
    <source>
        <dbReference type="Proteomes" id="UP000309618"/>
    </source>
</evidence>
<evidence type="ECO:0000256" key="2">
    <source>
        <dbReference type="ARBA" id="ARBA00005464"/>
    </source>
</evidence>
<dbReference type="InterPro" id="IPR008881">
    <property type="entry name" value="Trigger_fac_ribosome-bd_bac"/>
</dbReference>
<dbReference type="FunFam" id="3.10.50.40:FF:000001">
    <property type="entry name" value="Trigger factor"/>
    <property type="match status" value="1"/>
</dbReference>
<evidence type="ECO:0000256" key="5">
    <source>
        <dbReference type="ARBA" id="ARBA00022618"/>
    </source>
</evidence>
<dbReference type="EMBL" id="CP014774">
    <property type="protein sequence ID" value="ANB51729.1"/>
    <property type="molecule type" value="Genomic_DNA"/>
</dbReference>